<protein>
    <submittedName>
        <fullName evidence="2">Uncharacterized protein</fullName>
    </submittedName>
</protein>
<gene>
    <name evidence="2" type="ORF">AVDCRST_MAG12-703</name>
</gene>
<proteinExistence type="predicted"/>
<dbReference type="EMBL" id="CADCVK010000116">
    <property type="protein sequence ID" value="CAA9470078.1"/>
    <property type="molecule type" value="Genomic_DNA"/>
</dbReference>
<organism evidence="2">
    <name type="scientific">uncultured Rubrobacteraceae bacterium</name>
    <dbReference type="NCBI Taxonomy" id="349277"/>
    <lineage>
        <taxon>Bacteria</taxon>
        <taxon>Bacillati</taxon>
        <taxon>Actinomycetota</taxon>
        <taxon>Rubrobacteria</taxon>
        <taxon>Rubrobacterales</taxon>
        <taxon>Rubrobacteraceae</taxon>
        <taxon>environmental samples</taxon>
    </lineage>
</organism>
<dbReference type="AlphaFoldDB" id="A0A6J4RC88"/>
<accession>A0A6J4RC88</accession>
<evidence type="ECO:0000256" key="1">
    <source>
        <dbReference type="SAM" id="MobiDB-lite"/>
    </source>
</evidence>
<feature type="non-terminal residue" evidence="2">
    <location>
        <position position="1"/>
    </location>
</feature>
<feature type="compositionally biased region" description="Basic residues" evidence="1">
    <location>
        <begin position="44"/>
        <end position="55"/>
    </location>
</feature>
<feature type="non-terminal residue" evidence="2">
    <location>
        <position position="55"/>
    </location>
</feature>
<name>A0A6J4RC88_9ACTN</name>
<reference evidence="2" key="1">
    <citation type="submission" date="2020-02" db="EMBL/GenBank/DDBJ databases">
        <authorList>
            <person name="Meier V. D."/>
        </authorList>
    </citation>
    <scope>NUCLEOTIDE SEQUENCE</scope>
    <source>
        <strain evidence="2">AVDCRST_MAG12</strain>
    </source>
</reference>
<feature type="region of interest" description="Disordered" evidence="1">
    <location>
        <begin position="1"/>
        <end position="55"/>
    </location>
</feature>
<sequence length="55" mass="6193">DPDDLVPADAGGTCRRHGRLNAVRRELAAPRRRAGGDTPAPPRRFPHRRRRLLCL</sequence>
<evidence type="ECO:0000313" key="2">
    <source>
        <dbReference type="EMBL" id="CAA9470078.1"/>
    </source>
</evidence>